<dbReference type="Proteomes" id="UP001174936">
    <property type="component" value="Unassembled WGS sequence"/>
</dbReference>
<comment type="caution">
    <text evidence="1">The sequence shown here is derived from an EMBL/GenBank/DDBJ whole genome shotgun (WGS) entry which is preliminary data.</text>
</comment>
<name>A0AA39YNS0_9PEZI</name>
<evidence type="ECO:0000313" key="2">
    <source>
        <dbReference type="Proteomes" id="UP001174936"/>
    </source>
</evidence>
<evidence type="ECO:0008006" key="3">
    <source>
        <dbReference type="Google" id="ProtNLM"/>
    </source>
</evidence>
<reference evidence="1" key="1">
    <citation type="submission" date="2023-06" db="EMBL/GenBank/DDBJ databases">
        <title>Genome-scale phylogeny and comparative genomics of the fungal order Sordariales.</title>
        <authorList>
            <consortium name="Lawrence Berkeley National Laboratory"/>
            <person name="Hensen N."/>
            <person name="Bonometti L."/>
            <person name="Westerberg I."/>
            <person name="Brannstrom I.O."/>
            <person name="Guillou S."/>
            <person name="Cros-Aarteil S."/>
            <person name="Calhoun S."/>
            <person name="Haridas S."/>
            <person name="Kuo A."/>
            <person name="Mondo S."/>
            <person name="Pangilinan J."/>
            <person name="Riley R."/>
            <person name="Labutti K."/>
            <person name="Andreopoulos B."/>
            <person name="Lipzen A."/>
            <person name="Chen C."/>
            <person name="Yanf M."/>
            <person name="Daum C."/>
            <person name="Ng V."/>
            <person name="Clum A."/>
            <person name="Steindorff A."/>
            <person name="Ohm R."/>
            <person name="Martin F."/>
            <person name="Silar P."/>
            <person name="Natvig D."/>
            <person name="Lalanne C."/>
            <person name="Gautier V."/>
            <person name="Ament-Velasquez S.L."/>
            <person name="Kruys A."/>
            <person name="Hutchinson M.I."/>
            <person name="Powell A.J."/>
            <person name="Barry K."/>
            <person name="Miller A.N."/>
            <person name="Grigoriev I.V."/>
            <person name="Debuchy R."/>
            <person name="Gladieux P."/>
            <person name="Thoren M.H."/>
            <person name="Johannesson H."/>
        </authorList>
    </citation>
    <scope>NUCLEOTIDE SEQUENCE</scope>
    <source>
        <strain evidence="1">SMH2532-1</strain>
    </source>
</reference>
<organism evidence="1 2">
    <name type="scientific">Cercophora newfieldiana</name>
    <dbReference type="NCBI Taxonomy" id="92897"/>
    <lineage>
        <taxon>Eukaryota</taxon>
        <taxon>Fungi</taxon>
        <taxon>Dikarya</taxon>
        <taxon>Ascomycota</taxon>
        <taxon>Pezizomycotina</taxon>
        <taxon>Sordariomycetes</taxon>
        <taxon>Sordariomycetidae</taxon>
        <taxon>Sordariales</taxon>
        <taxon>Lasiosphaeriaceae</taxon>
        <taxon>Cercophora</taxon>
    </lineage>
</organism>
<sequence>MDWDNYRRSRDERSANVNLEVPPLVEPWSFNCIQAYYKGLTRAQSTMLLHLRTGVIGLRRVLFRMHLALDRVDSPLCECGTSNETALHHLVQCPLLSAQRQVLCDQVKDFSFLPLVTKHADLATVWAIMFFGIEQFNSAKEYLSRPGTDALNISAGGKKLLHSIKR</sequence>
<gene>
    <name evidence="1" type="ORF">B0T16DRAFT_2959</name>
</gene>
<accession>A0AA39YNS0</accession>
<evidence type="ECO:0000313" key="1">
    <source>
        <dbReference type="EMBL" id="KAK0655001.1"/>
    </source>
</evidence>
<protein>
    <recommendedName>
        <fullName evidence="3">Reverse transcriptase zinc-binding domain-containing protein</fullName>
    </recommendedName>
</protein>
<dbReference type="AlphaFoldDB" id="A0AA39YNS0"/>
<proteinExistence type="predicted"/>
<keyword evidence="2" id="KW-1185">Reference proteome</keyword>
<dbReference type="EMBL" id="JAULSV010000001">
    <property type="protein sequence ID" value="KAK0655001.1"/>
    <property type="molecule type" value="Genomic_DNA"/>
</dbReference>